<keyword evidence="1" id="KW-0677">Repeat</keyword>
<dbReference type="InterPro" id="IPR000795">
    <property type="entry name" value="T_Tr_GTP-bd_dom"/>
</dbReference>
<protein>
    <submittedName>
        <fullName evidence="7">DnaJ subfamily C member 7</fullName>
    </submittedName>
</protein>
<dbReference type="Pfam" id="PF14559">
    <property type="entry name" value="TPR_19"/>
    <property type="match status" value="1"/>
</dbReference>
<dbReference type="PROSITE" id="PS50005">
    <property type="entry name" value="TPR"/>
    <property type="match status" value="3"/>
</dbReference>
<dbReference type="PROSITE" id="PS50076">
    <property type="entry name" value="DNAJ_2"/>
    <property type="match status" value="1"/>
</dbReference>
<evidence type="ECO:0000313" key="7">
    <source>
        <dbReference type="EMBL" id="KAJ4461236.1"/>
    </source>
</evidence>
<feature type="domain" description="F-box" evidence="6">
    <location>
        <begin position="534"/>
        <end position="567"/>
    </location>
</feature>
<dbReference type="InterPro" id="IPR001623">
    <property type="entry name" value="DnaJ_domain"/>
</dbReference>
<dbReference type="Pfam" id="PF00465">
    <property type="entry name" value="Fe-ADH"/>
    <property type="match status" value="1"/>
</dbReference>
<evidence type="ECO:0000256" key="1">
    <source>
        <dbReference type="ARBA" id="ARBA00022737"/>
    </source>
</evidence>
<proteinExistence type="predicted"/>
<dbReference type="PANTHER" id="PTHR45188:SF2">
    <property type="entry name" value="DNAJ HOMOLOG SUBFAMILY C MEMBER 7"/>
    <property type="match status" value="1"/>
</dbReference>
<dbReference type="CDD" id="cd06257">
    <property type="entry name" value="DnaJ"/>
    <property type="match status" value="1"/>
</dbReference>
<evidence type="ECO:0000259" key="6">
    <source>
        <dbReference type="PROSITE" id="PS50181"/>
    </source>
</evidence>
<evidence type="ECO:0000313" key="8">
    <source>
        <dbReference type="Proteomes" id="UP001141327"/>
    </source>
</evidence>
<dbReference type="InterPro" id="IPR044731">
    <property type="entry name" value="BDH-like"/>
</dbReference>
<dbReference type="InterPro" id="IPR027417">
    <property type="entry name" value="P-loop_NTPase"/>
</dbReference>
<dbReference type="Gene3D" id="1.20.1090.10">
    <property type="entry name" value="Dehydroquinate synthase-like - alpha domain"/>
    <property type="match status" value="1"/>
</dbReference>
<feature type="repeat" description="TPR" evidence="4">
    <location>
        <begin position="262"/>
        <end position="295"/>
    </location>
</feature>
<comment type="caution">
    <text evidence="7">The sequence shown here is derived from an EMBL/GenBank/DDBJ whole genome shotgun (WGS) entry which is preliminary data.</text>
</comment>
<dbReference type="InterPro" id="IPR036869">
    <property type="entry name" value="J_dom_sf"/>
</dbReference>
<dbReference type="Pfam" id="PF25137">
    <property type="entry name" value="ADH_Fe_C"/>
    <property type="match status" value="1"/>
</dbReference>
<dbReference type="PANTHER" id="PTHR45188">
    <property type="entry name" value="DNAJ PROTEIN P58IPK HOMOLOG"/>
    <property type="match status" value="1"/>
</dbReference>
<dbReference type="Pfam" id="PF00009">
    <property type="entry name" value="GTP_EFTU"/>
    <property type="match status" value="1"/>
</dbReference>
<dbReference type="SMART" id="SM00028">
    <property type="entry name" value="TPR"/>
    <property type="match status" value="6"/>
</dbReference>
<dbReference type="Gene3D" id="1.10.287.110">
    <property type="entry name" value="DnaJ domain"/>
    <property type="match status" value="1"/>
</dbReference>
<dbReference type="SUPFAM" id="SSF56796">
    <property type="entry name" value="Dehydroquinate synthase-like"/>
    <property type="match status" value="1"/>
</dbReference>
<dbReference type="InterPro" id="IPR036047">
    <property type="entry name" value="F-box-like_dom_sf"/>
</dbReference>
<sequence>MEVEREEAKPGEVDALQEAERCKEAGNQAYKAKLYHDALVHYTRAIELNPQQVSYYGNRSAVFFMLKDFEKCVADCQAALKLDHNYDKATIRLARCYLALGDFQRTRITLATAPPSAPRAEVTDVIAQVTAAERRVASAQRALDESSFEVALSLFNQGSVVWREWRGMERRGAALETSPRSQALLLGVGKAQLGAKKFPEAASTGTKLLQRDHSNIEAYLLRARALFYDGDAEAAKTLLTAGMRVDPDNTACRLEVNKFRSMVSLKEEGNAHFQAGRFQAAFDTYSRALAIDPLAVQINGQLYCNRALMASKLGRHEQAVADSNSALESRPDWDKAIMRRAAAYMALQKYEEAARDYDKLTKLHPEEREYRRQLHEAQQAHKVASRKDYYKILGVERNADEDTIRKAYRKLALKFHPDKNSATEEQRKEATRRFQEIGEAFDVLNNPQKRARFDSGVDMDEMGGGEGPAGGGMFFGGGGMGGMGGMPFGMGGFGGGMEEEEDEPPPQFRRGGGFGGMGETPPDGFFLLPPMSQTSPFDRLPDELISLIFSNLTRSSLSCIKKVSRRFLFVGLLTHPKGCHVNIAVLGGTDAGKSNIIGHLLTLFGVADPPKGTSFAPVTDRLLEERVSGRTLRGGHSQRIDLDDGGSLCLIDLPGHPKYTQNMLRWLSCADVHVLVVPASAGELEAATAEKGPILAHSLLSYATNIHHQLAVRTGRAPPLIVAVTKMDHPPADQRQSRFADAQEQTGAALRWLHPAPLSHGELSPDTIPIIPVSGVSGENLLVNRATLCPWASALGRPGPLLRARQGAVDAPLMDRLRFQVMDVRHSPRAITGIVRAGEMRLNQVIRLVGLRATYETALALLGSAKTFPAPSSRGWEVHGINPENCTATLCLNHPPAPATPPAAPESLVASRNRQARDPAAPAACGPMHVHLGQVSMVDALRGEQAGKAYVALEARGWVSSMQIDHKSVTEAFEGNFVGIQLSNVQFRMAGCVEACDHPMPPPHPRSGLPQLTAHRVWFTQWSPRLGPALYDRALYTIVPGTVAGAEQDATLGSLMPANHGRWHSVLRPGPGMTPGMDCTSLIAEVLVRHLGTAGDPEGIDSCNHTNTVDHNSMDQLLHTHPLQPAPSAGPKCWSCSSRSRAERPAPSPAPMSAAARALAAILPPPSGHEHDLETQWRQDAFLELCTQSTHERYDMAQWYPKPAAIMPGERGVVRFQINEPLFVDLYRSYVGVGATTSGSVNPGVGAVQAPSRVAVSSPFGLTQSMVVPSKHRIFLEFEKEHPLDPRTLWEERGTARLSEISRGGVDCGPAKSFKSLAPPTGVTMALQFTYHAKTHIILGPDTVKQIGGLIKKDGIQKVLLTAGEGSIRRNGVYDQVAASLRVADIIHVDFFGIPPNPTLAKVHEAVQICKSQGIQAILAVGGGSTNDASKAIASGAVMDGDVWDCYLGAVPAPENALPLYTVLTMSGTSSEYNAGSVVTNAATKEKRGTFLACVPRAAIIDPTLQVTLPWRQTAAGSIDTISHLLEQYMGADPQAADTTLNLNVALIKSVITNCTALQAHPEVYTPRANLCWAASLGANGIAGLGLSQDWNVHWLEHVLSGYLPRVTHGEGLAILTPPYMRWIARHVPAARPSMERLARDLYGCGVDEAIDRLQAQFRAWGAPSRLSEVGLAEGDIAALVALYGTLGCRSAVHNLTPPEVEAIYRAAL</sequence>
<dbReference type="PROSITE" id="PS00636">
    <property type="entry name" value="DNAJ_1"/>
    <property type="match status" value="1"/>
</dbReference>
<dbReference type="Pfam" id="PF00226">
    <property type="entry name" value="DnaJ"/>
    <property type="match status" value="1"/>
</dbReference>
<keyword evidence="3" id="KW-0560">Oxidoreductase</keyword>
<dbReference type="Proteomes" id="UP001141327">
    <property type="component" value="Unassembled WGS sequence"/>
</dbReference>
<keyword evidence="8" id="KW-1185">Reference proteome</keyword>
<evidence type="ECO:0000259" key="5">
    <source>
        <dbReference type="PROSITE" id="PS50076"/>
    </source>
</evidence>
<dbReference type="Pfam" id="PF13181">
    <property type="entry name" value="TPR_8"/>
    <property type="match status" value="1"/>
</dbReference>
<dbReference type="PROSITE" id="PS00913">
    <property type="entry name" value="ADH_IRON_1"/>
    <property type="match status" value="1"/>
</dbReference>
<name>A0ABQ8UT24_9EUKA</name>
<dbReference type="SUPFAM" id="SSF52540">
    <property type="entry name" value="P-loop containing nucleoside triphosphate hydrolases"/>
    <property type="match status" value="1"/>
</dbReference>
<dbReference type="Gene3D" id="3.40.50.300">
    <property type="entry name" value="P-loop containing nucleotide triphosphate hydrolases"/>
    <property type="match status" value="1"/>
</dbReference>
<evidence type="ECO:0000256" key="2">
    <source>
        <dbReference type="ARBA" id="ARBA00022803"/>
    </source>
</evidence>
<dbReference type="InterPro" id="IPR019734">
    <property type="entry name" value="TPR_rpt"/>
</dbReference>
<dbReference type="Gene3D" id="1.25.40.10">
    <property type="entry name" value="Tetratricopeptide repeat domain"/>
    <property type="match status" value="3"/>
</dbReference>
<reference evidence="7" key="1">
    <citation type="journal article" date="2022" name="bioRxiv">
        <title>Genomics of Preaxostyla Flagellates Illuminates Evolutionary Transitions and the Path Towards Mitochondrial Loss.</title>
        <authorList>
            <person name="Novak L.V.F."/>
            <person name="Treitli S.C."/>
            <person name="Pyrih J."/>
            <person name="Halakuc P."/>
            <person name="Pipaliya S.V."/>
            <person name="Vacek V."/>
            <person name="Brzon O."/>
            <person name="Soukal P."/>
            <person name="Eme L."/>
            <person name="Dacks J.B."/>
            <person name="Karnkowska A."/>
            <person name="Elias M."/>
            <person name="Hampl V."/>
        </authorList>
    </citation>
    <scope>NUCLEOTIDE SEQUENCE</scope>
    <source>
        <strain evidence="7">RCP-MX</strain>
    </source>
</reference>
<evidence type="ECO:0000256" key="3">
    <source>
        <dbReference type="ARBA" id="ARBA00023002"/>
    </source>
</evidence>
<dbReference type="SMART" id="SM00271">
    <property type="entry name" value="DnaJ"/>
    <property type="match status" value="1"/>
</dbReference>
<gene>
    <name evidence="7" type="ORF">PAPYR_2266</name>
</gene>
<dbReference type="SUPFAM" id="SSF48452">
    <property type="entry name" value="TPR-like"/>
    <property type="match status" value="1"/>
</dbReference>
<evidence type="ECO:0000256" key="4">
    <source>
        <dbReference type="PROSITE-ProRule" id="PRU00339"/>
    </source>
</evidence>
<dbReference type="EMBL" id="JAPMOS010000008">
    <property type="protein sequence ID" value="KAJ4461236.1"/>
    <property type="molecule type" value="Genomic_DNA"/>
</dbReference>
<dbReference type="SUPFAM" id="SSF46565">
    <property type="entry name" value="Chaperone J-domain"/>
    <property type="match status" value="1"/>
</dbReference>
<dbReference type="InterPro" id="IPR018253">
    <property type="entry name" value="DnaJ_domain_CS"/>
</dbReference>
<dbReference type="InterPro" id="IPR011990">
    <property type="entry name" value="TPR-like_helical_dom_sf"/>
</dbReference>
<feature type="repeat" description="TPR" evidence="4">
    <location>
        <begin position="334"/>
        <end position="367"/>
    </location>
</feature>
<organism evidence="7 8">
    <name type="scientific">Paratrimastix pyriformis</name>
    <dbReference type="NCBI Taxonomy" id="342808"/>
    <lineage>
        <taxon>Eukaryota</taxon>
        <taxon>Metamonada</taxon>
        <taxon>Preaxostyla</taxon>
        <taxon>Paratrimastigidae</taxon>
        <taxon>Paratrimastix</taxon>
    </lineage>
</organism>
<feature type="repeat" description="TPR" evidence="4">
    <location>
        <begin position="19"/>
        <end position="52"/>
    </location>
</feature>
<dbReference type="InterPro" id="IPR001810">
    <property type="entry name" value="F-box_dom"/>
</dbReference>
<dbReference type="InterPro" id="IPR018211">
    <property type="entry name" value="ADH_Fe_CS"/>
</dbReference>
<dbReference type="CDD" id="cd08187">
    <property type="entry name" value="BDH"/>
    <property type="match status" value="1"/>
</dbReference>
<keyword evidence="2 4" id="KW-0802">TPR repeat</keyword>
<dbReference type="Gene3D" id="3.40.50.1970">
    <property type="match status" value="1"/>
</dbReference>
<accession>A0ABQ8UT24</accession>
<dbReference type="InterPro" id="IPR056798">
    <property type="entry name" value="ADH_Fe_C"/>
</dbReference>
<dbReference type="PRINTS" id="PR00625">
    <property type="entry name" value="JDOMAIN"/>
</dbReference>
<dbReference type="InterPro" id="IPR001670">
    <property type="entry name" value="ADH_Fe/GldA"/>
</dbReference>
<dbReference type="SUPFAM" id="SSF81383">
    <property type="entry name" value="F-box domain"/>
    <property type="match status" value="1"/>
</dbReference>
<feature type="domain" description="J" evidence="5">
    <location>
        <begin position="388"/>
        <end position="457"/>
    </location>
</feature>
<dbReference type="PROSITE" id="PS50181">
    <property type="entry name" value="FBOX"/>
    <property type="match status" value="1"/>
</dbReference>